<protein>
    <submittedName>
        <fullName evidence="1">Uncharacterized protein</fullName>
    </submittedName>
</protein>
<dbReference type="STRING" id="1502745.SAMN02799620_00570"/>
<name>A0A1G4VBH3_9MYCO</name>
<dbReference type="AlphaFoldDB" id="A0A1G4VBH3"/>
<gene>
    <name evidence="1" type="ORF">SAMN02799620_00570</name>
</gene>
<evidence type="ECO:0000313" key="2">
    <source>
        <dbReference type="Proteomes" id="UP000199707"/>
    </source>
</evidence>
<dbReference type="Proteomes" id="UP000199707">
    <property type="component" value="Unassembled WGS sequence"/>
</dbReference>
<accession>A0A1G4VBH3</accession>
<reference evidence="2" key="1">
    <citation type="submission" date="2016-10" db="EMBL/GenBank/DDBJ databases">
        <authorList>
            <person name="Varghese N."/>
            <person name="Submissions S."/>
        </authorList>
    </citation>
    <scope>NUCLEOTIDE SEQUENCE [LARGE SCALE GENOMIC DNA]</scope>
    <source>
        <strain evidence="2">UNC267MFSha1.1M11</strain>
    </source>
</reference>
<organism evidence="1 2">
    <name type="scientific">Mycolicibacterium fluoranthenivorans</name>
    <dbReference type="NCBI Taxonomy" id="258505"/>
    <lineage>
        <taxon>Bacteria</taxon>
        <taxon>Bacillati</taxon>
        <taxon>Actinomycetota</taxon>
        <taxon>Actinomycetes</taxon>
        <taxon>Mycobacteriales</taxon>
        <taxon>Mycobacteriaceae</taxon>
        <taxon>Mycolicibacterium</taxon>
    </lineage>
</organism>
<dbReference type="RefSeq" id="WP_090353609.1">
    <property type="nucleotide sequence ID" value="NZ_FMUB01000001.1"/>
</dbReference>
<proteinExistence type="predicted"/>
<dbReference type="EMBL" id="FMUB01000001">
    <property type="protein sequence ID" value="SCX03318.1"/>
    <property type="molecule type" value="Genomic_DNA"/>
</dbReference>
<sequence>MSAAWPSLRDEVDIADALYGRRGRTLLEEWLARQVARTHDLAFAREFSDHVDLPGVRTTDYLHRHIVTSAGTLLGGIRFYGRDINRPFVEIIAHSFDDLNRMRVCVSQEWAMFAPLCLRVRTAPGRLGGAGVVLDESVYVAAYREMTSPSPNVWLAPFGSAETAMAIVADRYRQLDSALAQNISAATAAELDDWHTQDQLRAIRTTEGIVGLLAVVPGVIDWIDGDVINEEVVTVEHGGHGYAAAGQAAWAAEPGRDPDVLLIGTIDRLNLASRKTAAAAGRRRVLDAYFVSLPQPPYAGPEGSDRCAETRVT</sequence>
<evidence type="ECO:0000313" key="1">
    <source>
        <dbReference type="EMBL" id="SCX03318.1"/>
    </source>
</evidence>